<dbReference type="InterPro" id="IPR000421">
    <property type="entry name" value="FA58C"/>
</dbReference>
<dbReference type="SUPFAM" id="SSF49785">
    <property type="entry name" value="Galactose-binding domain-like"/>
    <property type="match status" value="2"/>
</dbReference>
<feature type="domain" description="F5/8 type C" evidence="1">
    <location>
        <begin position="1"/>
        <end position="44"/>
    </location>
</feature>
<proteinExistence type="predicted"/>
<dbReference type="PROSITE" id="PS01286">
    <property type="entry name" value="FA58C_2"/>
    <property type="match status" value="2"/>
</dbReference>
<dbReference type="Pfam" id="PF00754">
    <property type="entry name" value="F5_F8_type_C"/>
    <property type="match status" value="1"/>
</dbReference>
<name>A7SMK1_NEMVE</name>
<dbReference type="FunFam" id="2.60.120.260:FF:000016">
    <property type="entry name" value="Contactin-associated protein-like 4 isoform 1"/>
    <property type="match status" value="1"/>
</dbReference>
<organism evidence="2 3">
    <name type="scientific">Nematostella vectensis</name>
    <name type="common">Starlet sea anemone</name>
    <dbReference type="NCBI Taxonomy" id="45351"/>
    <lineage>
        <taxon>Eukaryota</taxon>
        <taxon>Metazoa</taxon>
        <taxon>Cnidaria</taxon>
        <taxon>Anthozoa</taxon>
        <taxon>Hexacorallia</taxon>
        <taxon>Actiniaria</taxon>
        <taxon>Edwardsiidae</taxon>
        <taxon>Nematostella</taxon>
    </lineage>
</organism>
<gene>
    <name evidence="2" type="ORF">NEMVEDRAFT_v1g123804</name>
</gene>
<dbReference type="EMBL" id="DS469709">
    <property type="protein sequence ID" value="EDO35085.1"/>
    <property type="molecule type" value="Genomic_DNA"/>
</dbReference>
<reference evidence="2 3" key="1">
    <citation type="journal article" date="2007" name="Science">
        <title>Sea anemone genome reveals ancestral eumetazoan gene repertoire and genomic organization.</title>
        <authorList>
            <person name="Putnam N.H."/>
            <person name="Srivastava M."/>
            <person name="Hellsten U."/>
            <person name="Dirks B."/>
            <person name="Chapman J."/>
            <person name="Salamov A."/>
            <person name="Terry A."/>
            <person name="Shapiro H."/>
            <person name="Lindquist E."/>
            <person name="Kapitonov V.V."/>
            <person name="Jurka J."/>
            <person name="Genikhovich G."/>
            <person name="Grigoriev I.V."/>
            <person name="Lucas S.M."/>
            <person name="Steele R.E."/>
            <person name="Finnerty J.R."/>
            <person name="Technau U."/>
            <person name="Martindale M.Q."/>
            <person name="Rokhsar D.S."/>
        </authorList>
    </citation>
    <scope>NUCLEOTIDE SEQUENCE [LARGE SCALE GENOMIC DNA]</scope>
    <source>
        <strain evidence="3">CH2 X CH6</strain>
    </source>
</reference>
<sequence length="217" mass="24045">FTGNSDRDTVVSHVLPVTIQARYIRFLPKNWHGQIALRAELFGCDTVCLTPLGMQSKGIANAQITASSFAPVFSAPIYGRLHQLNIPSVAYGAWIPSTSQVGEYLQVDLLSVMKINKVATQGQPTKNINGELTEPSMNNWVTRYGLSYASDGVTWATYPHVSVYTLKGVFTGNSDRDTVVSNVLPVTIQARYIRFLPQNWHGQIALRVELFGCFIHE</sequence>
<dbReference type="AlphaFoldDB" id="A7SMK1"/>
<feature type="non-terminal residue" evidence="2">
    <location>
        <position position="217"/>
    </location>
</feature>
<dbReference type="Gene3D" id="2.60.120.260">
    <property type="entry name" value="Galactose-binding domain-like"/>
    <property type="match status" value="2"/>
</dbReference>
<dbReference type="InParanoid" id="A7SMK1"/>
<feature type="domain" description="F5/8 type C" evidence="1">
    <location>
        <begin position="48"/>
        <end position="213"/>
    </location>
</feature>
<keyword evidence="3" id="KW-1185">Reference proteome</keyword>
<dbReference type="InterPro" id="IPR008979">
    <property type="entry name" value="Galactose-bd-like_sf"/>
</dbReference>
<dbReference type="SMART" id="SM00231">
    <property type="entry name" value="FA58C"/>
    <property type="match status" value="1"/>
</dbReference>
<dbReference type="CDD" id="cd00057">
    <property type="entry name" value="FA58C"/>
    <property type="match status" value="1"/>
</dbReference>
<dbReference type="HOGENOM" id="CLU_030066_1_0_1"/>
<dbReference type="Proteomes" id="UP000001593">
    <property type="component" value="Unassembled WGS sequence"/>
</dbReference>
<dbReference type="PROSITE" id="PS50022">
    <property type="entry name" value="FA58C_3"/>
    <property type="match status" value="2"/>
</dbReference>
<evidence type="ECO:0000259" key="1">
    <source>
        <dbReference type="PROSITE" id="PS50022"/>
    </source>
</evidence>
<dbReference type="PANTHER" id="PTHR24543">
    <property type="entry name" value="MULTICOPPER OXIDASE-RELATED"/>
    <property type="match status" value="1"/>
</dbReference>
<dbReference type="OMA" id="WHGQIAL"/>
<evidence type="ECO:0000313" key="2">
    <source>
        <dbReference type="EMBL" id="EDO35085.1"/>
    </source>
</evidence>
<accession>A7SMK1</accession>
<protein>
    <recommendedName>
        <fullName evidence="1">F5/8 type C domain-containing protein</fullName>
    </recommendedName>
</protein>
<evidence type="ECO:0000313" key="3">
    <source>
        <dbReference type="Proteomes" id="UP000001593"/>
    </source>
</evidence>
<dbReference type="PROSITE" id="PS01285">
    <property type="entry name" value="FA58C_1"/>
    <property type="match status" value="1"/>
</dbReference>
<dbReference type="PhylomeDB" id="A7SMK1"/>
<dbReference type="PANTHER" id="PTHR24543:SF335">
    <property type="entry name" value="EGF-LIKE REPEAT AND DISCOIDIN I-LIKE DOMAIN-CONTAINING PROTEIN 3"/>
    <property type="match status" value="1"/>
</dbReference>